<evidence type="ECO:0000256" key="6">
    <source>
        <dbReference type="ARBA" id="ARBA00022840"/>
    </source>
</evidence>
<feature type="binding site" evidence="18">
    <location>
        <position position="294"/>
    </location>
    <ligand>
        <name>ATP</name>
        <dbReference type="ChEBI" id="CHEBI:30616"/>
    </ligand>
</feature>
<dbReference type="GO" id="GO:0004810">
    <property type="term" value="F:CCA tRNA nucleotidyltransferase activity"/>
    <property type="evidence" value="ECO:0007669"/>
    <property type="project" value="InterPro"/>
</dbReference>
<dbReference type="AlphaFoldDB" id="A0AAE3EJ77"/>
<comment type="pathway">
    <text evidence="18">Cofactor biosynthesis; thiamine diphosphate biosynthesis.</text>
</comment>
<dbReference type="Gene3D" id="3.40.50.620">
    <property type="entry name" value="HUPs"/>
    <property type="match status" value="1"/>
</dbReference>
<comment type="catalytic activity">
    <reaction evidence="9 18">
        <text>[ThiI sulfur-carrier protein]-S-sulfanyl-L-cysteine + a uridine in tRNA + 2 reduced [2Fe-2S]-[ferredoxin] + ATP + H(+) = [ThiI sulfur-carrier protein]-L-cysteine + a 4-thiouridine in tRNA + 2 oxidized [2Fe-2S]-[ferredoxin] + AMP + diphosphate</text>
        <dbReference type="Rhea" id="RHEA:24176"/>
        <dbReference type="Rhea" id="RHEA-COMP:10000"/>
        <dbReference type="Rhea" id="RHEA-COMP:10001"/>
        <dbReference type="Rhea" id="RHEA-COMP:13337"/>
        <dbReference type="Rhea" id="RHEA-COMP:13338"/>
        <dbReference type="Rhea" id="RHEA-COMP:13339"/>
        <dbReference type="Rhea" id="RHEA-COMP:13340"/>
        <dbReference type="ChEBI" id="CHEBI:15378"/>
        <dbReference type="ChEBI" id="CHEBI:29950"/>
        <dbReference type="ChEBI" id="CHEBI:30616"/>
        <dbReference type="ChEBI" id="CHEBI:33019"/>
        <dbReference type="ChEBI" id="CHEBI:33737"/>
        <dbReference type="ChEBI" id="CHEBI:33738"/>
        <dbReference type="ChEBI" id="CHEBI:61963"/>
        <dbReference type="ChEBI" id="CHEBI:65315"/>
        <dbReference type="ChEBI" id="CHEBI:136798"/>
        <dbReference type="ChEBI" id="CHEBI:456215"/>
        <dbReference type="EC" id="2.8.1.4"/>
    </reaction>
</comment>
<dbReference type="GO" id="GO:0052837">
    <property type="term" value="P:thiazole biosynthetic process"/>
    <property type="evidence" value="ECO:0007669"/>
    <property type="project" value="TreeGrafter"/>
</dbReference>
<organism evidence="20 21">
    <name type="scientific">Teretinema zuelzerae</name>
    <dbReference type="NCBI Taxonomy" id="156"/>
    <lineage>
        <taxon>Bacteria</taxon>
        <taxon>Pseudomonadati</taxon>
        <taxon>Spirochaetota</taxon>
        <taxon>Spirochaetia</taxon>
        <taxon>Spirochaetales</taxon>
        <taxon>Treponemataceae</taxon>
        <taxon>Teretinema</taxon>
    </lineage>
</organism>
<evidence type="ECO:0000256" key="16">
    <source>
        <dbReference type="ARBA" id="ARBA00077849"/>
    </source>
</evidence>
<dbReference type="NCBIfam" id="TIGR00342">
    <property type="entry name" value="tRNA uracil 4-sulfurtransferase ThiI"/>
    <property type="match status" value="1"/>
</dbReference>
<dbReference type="Proteomes" id="UP001198163">
    <property type="component" value="Unassembled WGS sequence"/>
</dbReference>
<dbReference type="GO" id="GO:0140741">
    <property type="term" value="F:tRNA-uracil-4 sulfurtransferase activity"/>
    <property type="evidence" value="ECO:0007669"/>
    <property type="project" value="UniProtKB-EC"/>
</dbReference>
<dbReference type="CDD" id="cd01712">
    <property type="entry name" value="PPase_ThiI"/>
    <property type="match status" value="1"/>
</dbReference>
<evidence type="ECO:0000256" key="3">
    <source>
        <dbReference type="ARBA" id="ARBA00022555"/>
    </source>
</evidence>
<keyword evidence="21" id="KW-1185">Reference proteome</keyword>
<dbReference type="Pfam" id="PF02568">
    <property type="entry name" value="ThiI"/>
    <property type="match status" value="1"/>
</dbReference>
<evidence type="ECO:0000256" key="15">
    <source>
        <dbReference type="ARBA" id="ARBA00075337"/>
    </source>
</evidence>
<comment type="subcellular location">
    <subcellularLocation>
        <location evidence="1 18">Cytoplasm</location>
    </subcellularLocation>
</comment>
<dbReference type="FunFam" id="3.40.50.620:FF:000053">
    <property type="entry name" value="Probable tRNA sulfurtransferase"/>
    <property type="match status" value="1"/>
</dbReference>
<keyword evidence="3 18" id="KW-0820">tRNA-binding</keyword>
<dbReference type="InterPro" id="IPR049962">
    <property type="entry name" value="THUMP_ThiI"/>
</dbReference>
<dbReference type="PANTHER" id="PTHR43209">
    <property type="entry name" value="TRNA SULFURTRANSFERASE"/>
    <property type="match status" value="1"/>
</dbReference>
<dbReference type="Gene3D" id="3.30.2130.30">
    <property type="match status" value="1"/>
</dbReference>
<comment type="caution">
    <text evidence="20">The sequence shown here is derived from an EMBL/GenBank/DDBJ whole genome shotgun (WGS) entry which is preliminary data.</text>
</comment>
<dbReference type="GO" id="GO:0005524">
    <property type="term" value="F:ATP binding"/>
    <property type="evidence" value="ECO:0007669"/>
    <property type="project" value="UniProtKB-UniRule"/>
</dbReference>
<reference evidence="20" key="1">
    <citation type="submission" date="2021-08" db="EMBL/GenBank/DDBJ databases">
        <title>Comparative analyses of Brucepasteria parasyntrophica and Teretinema zuelzerae.</title>
        <authorList>
            <person name="Song Y."/>
            <person name="Brune A."/>
        </authorList>
    </citation>
    <scope>NUCLEOTIDE SEQUENCE</scope>
    <source>
        <strain evidence="20">DSM 1903</strain>
    </source>
</reference>
<dbReference type="GO" id="GO:0005829">
    <property type="term" value="C:cytosol"/>
    <property type="evidence" value="ECO:0007669"/>
    <property type="project" value="TreeGrafter"/>
</dbReference>
<evidence type="ECO:0000313" key="20">
    <source>
        <dbReference type="EMBL" id="MCD1654783.1"/>
    </source>
</evidence>
<dbReference type="GO" id="GO:0000049">
    <property type="term" value="F:tRNA binding"/>
    <property type="evidence" value="ECO:0007669"/>
    <property type="project" value="UniProtKB-UniRule"/>
</dbReference>
<dbReference type="InterPro" id="IPR003720">
    <property type="entry name" value="tRNA_STrfase"/>
</dbReference>
<evidence type="ECO:0000313" key="21">
    <source>
        <dbReference type="Proteomes" id="UP001198163"/>
    </source>
</evidence>
<evidence type="ECO:0000256" key="5">
    <source>
        <dbReference type="ARBA" id="ARBA00022741"/>
    </source>
</evidence>
<feature type="binding site" evidence="18">
    <location>
        <position position="285"/>
    </location>
    <ligand>
        <name>ATP</name>
        <dbReference type="ChEBI" id="CHEBI:30616"/>
    </ligand>
</feature>
<evidence type="ECO:0000259" key="19">
    <source>
        <dbReference type="PROSITE" id="PS51165"/>
    </source>
</evidence>
<evidence type="ECO:0000256" key="11">
    <source>
        <dbReference type="ARBA" id="ARBA00058382"/>
    </source>
</evidence>
<evidence type="ECO:0000256" key="12">
    <source>
        <dbReference type="ARBA" id="ARBA00061472"/>
    </source>
</evidence>
<dbReference type="PROSITE" id="PS51165">
    <property type="entry name" value="THUMP"/>
    <property type="match status" value="1"/>
</dbReference>
<accession>A0AAE3EJ77</accession>
<dbReference type="GO" id="GO:0009229">
    <property type="term" value="P:thiamine diphosphate biosynthetic process"/>
    <property type="evidence" value="ECO:0007669"/>
    <property type="project" value="UniProtKB-UniRule"/>
</dbReference>
<feature type="binding site" evidence="18">
    <location>
        <position position="263"/>
    </location>
    <ligand>
        <name>ATP</name>
        <dbReference type="ChEBI" id="CHEBI:30616"/>
    </ligand>
</feature>
<dbReference type="HAMAP" id="MF_00021">
    <property type="entry name" value="ThiI"/>
    <property type="match status" value="1"/>
</dbReference>
<evidence type="ECO:0000256" key="2">
    <source>
        <dbReference type="ARBA" id="ARBA00022490"/>
    </source>
</evidence>
<evidence type="ECO:0000256" key="7">
    <source>
        <dbReference type="ARBA" id="ARBA00022884"/>
    </source>
</evidence>
<keyword evidence="4 18" id="KW-0808">Transferase</keyword>
<dbReference type="InterPro" id="IPR054173">
    <property type="entry name" value="ThiI_fer"/>
</dbReference>
<evidence type="ECO:0000256" key="10">
    <source>
        <dbReference type="ARBA" id="ARBA00052330"/>
    </source>
</evidence>
<sequence length="399" mass="44552">MENAIYLVKVGELTLKSGNIKDFEQRLVQNTRLYLEGKKTKVQIRAGRMYVEGPEDSVPSIEHALTHLVGIAGWARARVVPKDIQAIREAVVLEALDAKKRGVRTFKVEARRSDKQFPLNSYEIARLSGEAVYDKEIMAVDVHKPDMTIRVELRERCFVYGFEHPGHRGLPCGTGGKGLLLLSGGIDSPVAGFRMLKRGMKIDCLYFHSHPYTSPEAQQKVESLAKRLAIYGVGTHLNIVPFTEVQQCIRDNSPPDYATVMLRMAMMKVANMLCRSTGAKAIITGESLGQVASQTIENLSVTNSCADFPVLRPLIGLDKEEIIQTAKEIGTYEISILPYEDCCVLFSPKHPVLKAQIAETTELFNKMNIESLLEKAFAEREHKRFGWKSGDSGQEIVKD</sequence>
<dbReference type="EC" id="2.8.1.4" evidence="13 18"/>
<evidence type="ECO:0000256" key="14">
    <source>
        <dbReference type="ARBA" id="ARBA00071867"/>
    </source>
</evidence>
<dbReference type="Pfam" id="PF02926">
    <property type="entry name" value="THUMP"/>
    <property type="match status" value="1"/>
</dbReference>
<evidence type="ECO:0000256" key="1">
    <source>
        <dbReference type="ARBA" id="ARBA00004496"/>
    </source>
</evidence>
<keyword evidence="5 18" id="KW-0547">Nucleotide-binding</keyword>
<comment type="similarity">
    <text evidence="12 18">Belongs to the ThiI family.</text>
</comment>
<gene>
    <name evidence="18 20" type="primary">thiI</name>
    <name evidence="20" type="ORF">K7J14_08710</name>
</gene>
<dbReference type="SUPFAM" id="SSF143437">
    <property type="entry name" value="THUMP domain-like"/>
    <property type="match status" value="1"/>
</dbReference>
<dbReference type="InterPro" id="IPR020536">
    <property type="entry name" value="ThiI_AANH"/>
</dbReference>
<feature type="binding site" evidence="18">
    <location>
        <begin position="181"/>
        <end position="182"/>
    </location>
    <ligand>
        <name>ATP</name>
        <dbReference type="ChEBI" id="CHEBI:30616"/>
    </ligand>
</feature>
<keyword evidence="8 18" id="KW-0784">Thiamine biosynthesis</keyword>
<keyword evidence="6 18" id="KW-0067">ATP-binding</keyword>
<dbReference type="SUPFAM" id="SSF52402">
    <property type="entry name" value="Adenine nucleotide alpha hydrolases-like"/>
    <property type="match status" value="1"/>
</dbReference>
<dbReference type="CDD" id="cd11716">
    <property type="entry name" value="THUMP_ThiI"/>
    <property type="match status" value="1"/>
</dbReference>
<keyword evidence="2 18" id="KW-0963">Cytoplasm</keyword>
<evidence type="ECO:0000256" key="8">
    <source>
        <dbReference type="ARBA" id="ARBA00022977"/>
    </source>
</evidence>
<evidence type="ECO:0000256" key="9">
    <source>
        <dbReference type="ARBA" id="ARBA00050570"/>
    </source>
</evidence>
<dbReference type="PANTHER" id="PTHR43209:SF1">
    <property type="entry name" value="TRNA SULFURTRANSFERASE"/>
    <property type="match status" value="1"/>
</dbReference>
<feature type="binding site" evidence="18">
    <location>
        <begin position="206"/>
        <end position="207"/>
    </location>
    <ligand>
        <name>ATP</name>
        <dbReference type="ChEBI" id="CHEBI:30616"/>
    </ligand>
</feature>
<feature type="domain" description="THUMP" evidence="19">
    <location>
        <begin position="59"/>
        <end position="164"/>
    </location>
</feature>
<dbReference type="GO" id="GO:0009228">
    <property type="term" value="P:thiamine biosynthetic process"/>
    <property type="evidence" value="ECO:0007669"/>
    <property type="project" value="UniProtKB-KW"/>
</dbReference>
<dbReference type="InterPro" id="IPR014729">
    <property type="entry name" value="Rossmann-like_a/b/a_fold"/>
</dbReference>
<dbReference type="SMART" id="SM00981">
    <property type="entry name" value="THUMP"/>
    <property type="match status" value="1"/>
</dbReference>
<dbReference type="InterPro" id="IPR004114">
    <property type="entry name" value="THUMP_dom"/>
</dbReference>
<dbReference type="EMBL" id="JAINWA010000003">
    <property type="protein sequence ID" value="MCD1654783.1"/>
    <property type="molecule type" value="Genomic_DNA"/>
</dbReference>
<evidence type="ECO:0000256" key="4">
    <source>
        <dbReference type="ARBA" id="ARBA00022679"/>
    </source>
</evidence>
<dbReference type="InterPro" id="IPR050102">
    <property type="entry name" value="tRNA_sulfurtransferase_ThiI"/>
</dbReference>
<evidence type="ECO:0000256" key="13">
    <source>
        <dbReference type="ARBA" id="ARBA00066827"/>
    </source>
</evidence>
<name>A0AAE3EJ77_9SPIR</name>
<comment type="function">
    <text evidence="11 18">Catalyzes the ATP-dependent transfer of a sulfur to tRNA to produce 4-thiouridine in position 8 of tRNAs, which functions as a near-UV photosensor. Also catalyzes the transfer of sulfur to the sulfur carrier protein ThiS, forming ThiS-thiocarboxylate. This is a step in the synthesis of thiazole, in the thiamine biosynthesis pathway. The sulfur is donated as persulfide by IscS.</text>
</comment>
<dbReference type="InterPro" id="IPR049961">
    <property type="entry name" value="ThiI_N"/>
</dbReference>
<keyword evidence="7 18" id="KW-0694">RNA-binding</keyword>
<dbReference type="Pfam" id="PF22025">
    <property type="entry name" value="ThiI_fer"/>
    <property type="match status" value="1"/>
</dbReference>
<evidence type="ECO:0000256" key="18">
    <source>
        <dbReference type="HAMAP-Rule" id="MF_00021"/>
    </source>
</evidence>
<dbReference type="RefSeq" id="WP_230755325.1">
    <property type="nucleotide sequence ID" value="NZ_JAINWA010000003.1"/>
</dbReference>
<comment type="catalytic activity">
    <reaction evidence="10 18">
        <text>[ThiS sulfur-carrier protein]-C-terminal Gly-Gly-AMP + S-sulfanyl-L-cysteinyl-[cysteine desulfurase] + AH2 = [ThiS sulfur-carrier protein]-C-terminal-Gly-aminoethanethioate + L-cysteinyl-[cysteine desulfurase] + A + AMP + 2 H(+)</text>
        <dbReference type="Rhea" id="RHEA:43340"/>
        <dbReference type="Rhea" id="RHEA-COMP:12157"/>
        <dbReference type="Rhea" id="RHEA-COMP:12158"/>
        <dbReference type="Rhea" id="RHEA-COMP:12910"/>
        <dbReference type="Rhea" id="RHEA-COMP:19908"/>
        <dbReference type="ChEBI" id="CHEBI:13193"/>
        <dbReference type="ChEBI" id="CHEBI:15378"/>
        <dbReference type="ChEBI" id="CHEBI:17499"/>
        <dbReference type="ChEBI" id="CHEBI:29950"/>
        <dbReference type="ChEBI" id="CHEBI:61963"/>
        <dbReference type="ChEBI" id="CHEBI:90618"/>
        <dbReference type="ChEBI" id="CHEBI:232372"/>
        <dbReference type="ChEBI" id="CHEBI:456215"/>
    </reaction>
</comment>
<evidence type="ECO:0000256" key="17">
    <source>
        <dbReference type="ARBA" id="ARBA00080570"/>
    </source>
</evidence>
<proteinExistence type="inferred from homology"/>
<protein>
    <recommendedName>
        <fullName evidence="14 18">Probable tRNA sulfurtransferase</fullName>
        <ecNumber evidence="13 18">2.8.1.4</ecNumber>
    </recommendedName>
    <alternativeName>
        <fullName evidence="15 18">Sulfur carrier protein ThiS sulfurtransferase</fullName>
    </alternativeName>
    <alternativeName>
        <fullName evidence="16 18">Thiamine biosynthesis protein ThiI</fullName>
    </alternativeName>
    <alternativeName>
        <fullName evidence="17 18">tRNA 4-thiouridine synthase</fullName>
    </alternativeName>
</protein>
<dbReference type="GO" id="GO:0002937">
    <property type="term" value="P:tRNA 4-thiouridine biosynthesis"/>
    <property type="evidence" value="ECO:0007669"/>
    <property type="project" value="TreeGrafter"/>
</dbReference>